<proteinExistence type="inferred from homology"/>
<feature type="domain" description="YjeF C-terminal" evidence="8">
    <location>
        <begin position="1"/>
        <end position="262"/>
    </location>
</feature>
<reference evidence="9" key="1">
    <citation type="journal article" date="2024" name="BMC Genomics">
        <title>Functional annotation of a divergent genome using sequence and structure-based similarity.</title>
        <authorList>
            <person name="Svedberg D."/>
            <person name="Winiger R.R."/>
            <person name="Berg A."/>
            <person name="Sharma H."/>
            <person name="Tellgren-Roth C."/>
            <person name="Debrunner-Vossbrinck B.A."/>
            <person name="Vossbrinck C.R."/>
            <person name="Barandun J."/>
        </authorList>
    </citation>
    <scope>NUCLEOTIDE SEQUENCE</scope>
    <source>
        <strain evidence="9">Illinois isolate</strain>
    </source>
</reference>
<dbReference type="Proteomes" id="UP001334084">
    <property type="component" value="Chromosome 1"/>
</dbReference>
<evidence type="ECO:0000256" key="1">
    <source>
        <dbReference type="ARBA" id="ARBA00022741"/>
    </source>
</evidence>
<keyword evidence="3" id="KW-0521">NADP</keyword>
<dbReference type="GO" id="GO:0110051">
    <property type="term" value="P:metabolite repair"/>
    <property type="evidence" value="ECO:0007669"/>
    <property type="project" value="TreeGrafter"/>
</dbReference>
<dbReference type="InterPro" id="IPR000631">
    <property type="entry name" value="CARKD"/>
</dbReference>
<dbReference type="RefSeq" id="XP_065328597.1">
    <property type="nucleotide sequence ID" value="XM_065472525.1"/>
</dbReference>
<evidence type="ECO:0000256" key="7">
    <source>
        <dbReference type="HAMAP-Rule" id="MF_03157"/>
    </source>
</evidence>
<dbReference type="GO" id="GO:0046496">
    <property type="term" value="P:nicotinamide nucleotide metabolic process"/>
    <property type="evidence" value="ECO:0007669"/>
    <property type="project" value="UniProtKB-UniRule"/>
</dbReference>
<keyword evidence="7" id="KW-0597">Phosphoprotein</keyword>
<evidence type="ECO:0000313" key="9">
    <source>
        <dbReference type="EMBL" id="WUR02452.1"/>
    </source>
</evidence>
<dbReference type="KEGG" id="vnx:VNE69_01388"/>
<comment type="function">
    <text evidence="7">Catalyzes the dehydration of the S-form of NAD(P)HX at the expense of ATP, which is converted to ADP. Together with NAD(P)HX epimerase, which catalyzes the epimerization of the S- and R-forms, the enzyme allows the repair of both epimers of NAD(P)HX, a damaged form of NAD(P)H that is a result of enzymatic or heat-dependent hydration.</text>
</comment>
<dbReference type="EC" id="4.2.1.93" evidence="7"/>
<dbReference type="SUPFAM" id="SSF53613">
    <property type="entry name" value="Ribokinase-like"/>
    <property type="match status" value="1"/>
</dbReference>
<dbReference type="PROSITE" id="PS51383">
    <property type="entry name" value="YJEF_C_3"/>
    <property type="match status" value="1"/>
</dbReference>
<organism evidence="9 10">
    <name type="scientific">Vairimorpha necatrix</name>
    <dbReference type="NCBI Taxonomy" id="6039"/>
    <lineage>
        <taxon>Eukaryota</taxon>
        <taxon>Fungi</taxon>
        <taxon>Fungi incertae sedis</taxon>
        <taxon>Microsporidia</taxon>
        <taxon>Nosematidae</taxon>
        <taxon>Vairimorpha</taxon>
    </lineage>
</organism>
<feature type="binding site" evidence="7">
    <location>
        <begin position="142"/>
        <end position="148"/>
    </location>
    <ligand>
        <name>(6S)-NADPHX</name>
        <dbReference type="ChEBI" id="CHEBI:64076"/>
    </ligand>
</feature>
<evidence type="ECO:0000259" key="8">
    <source>
        <dbReference type="PROSITE" id="PS51383"/>
    </source>
</evidence>
<evidence type="ECO:0000256" key="3">
    <source>
        <dbReference type="ARBA" id="ARBA00022857"/>
    </source>
</evidence>
<dbReference type="PANTHER" id="PTHR12592">
    <property type="entry name" value="ATP-DEPENDENT (S)-NAD(P)H-HYDRATE DEHYDRATASE FAMILY MEMBER"/>
    <property type="match status" value="1"/>
</dbReference>
<comment type="catalytic activity">
    <reaction evidence="7">
        <text>(6S)-NADHX + ATP = ADP + phosphate + NADH + H(+)</text>
        <dbReference type="Rhea" id="RHEA:19017"/>
        <dbReference type="ChEBI" id="CHEBI:15378"/>
        <dbReference type="ChEBI" id="CHEBI:30616"/>
        <dbReference type="ChEBI" id="CHEBI:43474"/>
        <dbReference type="ChEBI" id="CHEBI:57945"/>
        <dbReference type="ChEBI" id="CHEBI:64074"/>
        <dbReference type="ChEBI" id="CHEBI:456216"/>
        <dbReference type="EC" id="4.2.1.93"/>
    </reaction>
</comment>
<keyword evidence="10" id="KW-1185">Reference proteome</keyword>
<keyword evidence="7" id="KW-0963">Cytoplasm</keyword>
<comment type="catalytic activity">
    <reaction evidence="6 7">
        <text>(6S)-NADPHX + ATP = ADP + phosphate + NADPH + H(+)</text>
        <dbReference type="Rhea" id="RHEA:32231"/>
        <dbReference type="ChEBI" id="CHEBI:15378"/>
        <dbReference type="ChEBI" id="CHEBI:30616"/>
        <dbReference type="ChEBI" id="CHEBI:43474"/>
        <dbReference type="ChEBI" id="CHEBI:57783"/>
        <dbReference type="ChEBI" id="CHEBI:64076"/>
        <dbReference type="ChEBI" id="CHEBI:456216"/>
        <dbReference type="EC" id="4.2.1.93"/>
    </reaction>
</comment>
<gene>
    <name evidence="9" type="ORF">VNE69_01388</name>
</gene>
<dbReference type="PANTHER" id="PTHR12592:SF0">
    <property type="entry name" value="ATP-DEPENDENT (S)-NAD(P)H-HYDRATE DEHYDRATASE"/>
    <property type="match status" value="1"/>
</dbReference>
<keyword evidence="4 7" id="KW-0520">NAD</keyword>
<feature type="binding site" evidence="7">
    <location>
        <position position="191"/>
    </location>
    <ligand>
        <name>(6S)-NADPHX</name>
        <dbReference type="ChEBI" id="CHEBI:64076"/>
    </ligand>
</feature>
<evidence type="ECO:0000313" key="10">
    <source>
        <dbReference type="Proteomes" id="UP001334084"/>
    </source>
</evidence>
<keyword evidence="2 7" id="KW-0067">ATP-binding</keyword>
<dbReference type="Pfam" id="PF01256">
    <property type="entry name" value="Carb_kinase"/>
    <property type="match status" value="1"/>
</dbReference>
<dbReference type="HAMAP" id="MF_01965">
    <property type="entry name" value="NADHX_dehydratase"/>
    <property type="match status" value="1"/>
</dbReference>
<evidence type="ECO:0000256" key="6">
    <source>
        <dbReference type="ARBA" id="ARBA00047472"/>
    </source>
</evidence>
<sequence length="270" mass="30189">MFSHPLYEFKNNIKGYKGSVLIIGGSVLYTGAPYSSAVACFLTGSDLVYIFTSDEAIIPLKGLLPEAIVCNIKYQEWILDRVDICIFGTGLGIIDIETKKEIKKILEYLNKNNKMIIIDGDGIRNIELLGLKKYENVIFTPNINEAKFIGSLNNKQYAIFKGEKDRIISFDDKVMIVDCASCGKRCGGQGDLLCGILASLIIKLKEDTSGIEKISKIEKILNSMSLASKILRLSGYRAYRTKGVSTMQRDIIKEIPEAFKEIIFINKEMN</sequence>
<accession>A0AAX4J992</accession>
<dbReference type="GO" id="GO:0047453">
    <property type="term" value="F:ATP-dependent NAD(P)H-hydrate dehydratase activity"/>
    <property type="evidence" value="ECO:0007669"/>
    <property type="project" value="UniProtKB-UniRule"/>
</dbReference>
<keyword evidence="5 7" id="KW-0456">Lyase</keyword>
<dbReference type="GO" id="GO:0005737">
    <property type="term" value="C:cytoplasm"/>
    <property type="evidence" value="ECO:0007669"/>
    <property type="project" value="UniProtKB-SubCell"/>
</dbReference>
<evidence type="ECO:0000256" key="4">
    <source>
        <dbReference type="ARBA" id="ARBA00023027"/>
    </source>
</evidence>
<feature type="binding site" evidence="7">
    <location>
        <position position="90"/>
    </location>
    <ligand>
        <name>(6S)-NADPHX</name>
        <dbReference type="ChEBI" id="CHEBI:64076"/>
    </ligand>
</feature>
<dbReference type="GeneID" id="90540252"/>
<comment type="cofactor">
    <cofactor evidence="7">
        <name>Mg(2+)</name>
        <dbReference type="ChEBI" id="CHEBI:18420"/>
    </cofactor>
</comment>
<protein>
    <recommendedName>
        <fullName evidence="7">ATP-dependent (S)-NAD(P)H-hydrate dehydratase</fullName>
        <ecNumber evidence="7">4.2.1.93</ecNumber>
    </recommendedName>
    <alternativeName>
        <fullName evidence="7">ATP-dependent NAD(P)HX dehydratase</fullName>
    </alternativeName>
</protein>
<keyword evidence="1 7" id="KW-0547">Nucleotide-binding</keyword>
<feature type="binding site" evidence="7">
    <location>
        <begin position="181"/>
        <end position="190"/>
    </location>
    <ligand>
        <name>ATP</name>
        <dbReference type="ChEBI" id="CHEBI:30616"/>
    </ligand>
</feature>
<name>A0AAX4J992_9MICR</name>
<comment type="similarity">
    <text evidence="7">Belongs to the NnrD/CARKD family.</text>
</comment>
<dbReference type="GO" id="GO:0005524">
    <property type="term" value="F:ATP binding"/>
    <property type="evidence" value="ECO:0007669"/>
    <property type="project" value="UniProtKB-KW"/>
</dbReference>
<evidence type="ECO:0000256" key="5">
    <source>
        <dbReference type="ARBA" id="ARBA00023239"/>
    </source>
</evidence>
<evidence type="ECO:0000256" key="2">
    <source>
        <dbReference type="ARBA" id="ARBA00022840"/>
    </source>
</evidence>
<dbReference type="Gene3D" id="3.40.1190.20">
    <property type="match status" value="1"/>
</dbReference>
<dbReference type="InterPro" id="IPR029056">
    <property type="entry name" value="Ribokinase-like"/>
</dbReference>
<dbReference type="AlphaFoldDB" id="A0AAX4J992"/>
<dbReference type="CDD" id="cd01171">
    <property type="entry name" value="YXKO-related"/>
    <property type="match status" value="1"/>
</dbReference>
<dbReference type="EMBL" id="CP142726">
    <property type="protein sequence ID" value="WUR02452.1"/>
    <property type="molecule type" value="Genomic_DNA"/>
</dbReference>
<comment type="subcellular location">
    <subcellularLocation>
        <location evidence="7">Cytoplasm</location>
    </subcellularLocation>
</comment>
<feature type="binding site" evidence="7">
    <location>
        <begin position="161"/>
        <end position="165"/>
    </location>
    <ligand>
        <name>ATP</name>
        <dbReference type="ChEBI" id="CHEBI:30616"/>
    </ligand>
</feature>